<evidence type="ECO:0000259" key="2">
    <source>
        <dbReference type="PROSITE" id="PS50213"/>
    </source>
</evidence>
<proteinExistence type="predicted"/>
<sequence length="766" mass="87149">MIRIKPILLPALMALLLFLNSCQEDLGKYERPEWLAGKLYTQILDRPELSTFARCVELTGYDEIINVSGSYTVFAPSNEAFNAWFADNPSYNSVDDVPLPELERLVRYHIVQNPWSKLQLRSLDVYGWIDTLDINNNQPKGFKRETLLFERDRKYGIVSKDKRFQIQDTSQATLHRRVATDSRKYAPIFFSEYFNIYDLSSSDYEFYFNRPFGGSNDIHYANGRIISDEIFSENGFVYVIDQVVEPLKNAYQFLSDESAVNNYTKYRDLVNIFPQFEYNQQKTFAQPGADLGLAVDSLFDLTFPQLAFNVTSEQTRPPTGTFGLPQNVSIRYHHGLMAPTNEAFDKFVRDYIQIPRGWGTLNGAPLHIKRIIANTYLSVNPIYPSDLQKGFYNGELDIVQLDQSSIVQKEFGSNSTFIGLNEAIVPRAFSSVTGPVYLQQGYSKVMYAIEEAGLLPALKRRNQDYMFFVESDLNTSLDSSLIYDRPNNRFSVFLVTQGGFTQFQLNKNDLRTLLLNHIASAQPKGFARKEYIPNLAGNFIIVNNETGEVSGTGATTVGYRGTEQAPEFPRILSTEADNGATYEIQNWFSFTSSTIFSRISTEFPTFHQLMRKAGLSLDQQFRYNFISNNEFYTIFIPSNEAIQEAGLNSLPVDELRQVLLFHFVQGELIFTDGNKPSGYYETARIDEKSTAFSNVYTQMFVEPGIDVIRFRTKEGALFAEISESGVTNRLAGVNLGTGQEVFPNTYNNAVIHQINKVLKVTEIDTQ</sequence>
<dbReference type="Proteomes" id="UP000886047">
    <property type="component" value="Unassembled WGS sequence"/>
</dbReference>
<dbReference type="Gene3D" id="2.30.180.10">
    <property type="entry name" value="FAS1 domain"/>
    <property type="match status" value="2"/>
</dbReference>
<accession>A0A831PL12</accession>
<dbReference type="PROSITE" id="PS50213">
    <property type="entry name" value="FAS1"/>
    <property type="match status" value="2"/>
</dbReference>
<keyword evidence="1" id="KW-0732">Signal</keyword>
<dbReference type="InterPro" id="IPR036378">
    <property type="entry name" value="FAS1_dom_sf"/>
</dbReference>
<comment type="caution">
    <text evidence="3">The sequence shown here is derived from an EMBL/GenBank/DDBJ whole genome shotgun (WGS) entry which is preliminary data.</text>
</comment>
<dbReference type="Pfam" id="PF02469">
    <property type="entry name" value="Fasciclin"/>
    <property type="match status" value="2"/>
</dbReference>
<dbReference type="InterPro" id="IPR050904">
    <property type="entry name" value="Adhesion/Biosynth-related"/>
</dbReference>
<protein>
    <recommendedName>
        <fullName evidence="2">FAS1 domain-containing protein</fullName>
    </recommendedName>
</protein>
<feature type="domain" description="FAS1" evidence="2">
    <location>
        <begin position="590"/>
        <end position="758"/>
    </location>
</feature>
<feature type="signal peptide" evidence="1">
    <location>
        <begin position="1"/>
        <end position="23"/>
    </location>
</feature>
<organism evidence="3">
    <name type="scientific">Mariniphaga anaerophila</name>
    <dbReference type="NCBI Taxonomy" id="1484053"/>
    <lineage>
        <taxon>Bacteria</taxon>
        <taxon>Pseudomonadati</taxon>
        <taxon>Bacteroidota</taxon>
        <taxon>Bacteroidia</taxon>
        <taxon>Marinilabiliales</taxon>
        <taxon>Prolixibacteraceae</taxon>
        <taxon>Mariniphaga</taxon>
    </lineage>
</organism>
<feature type="domain" description="FAS1" evidence="2">
    <location>
        <begin position="36"/>
        <end position="244"/>
    </location>
</feature>
<evidence type="ECO:0000313" key="3">
    <source>
        <dbReference type="EMBL" id="HDR52115.1"/>
    </source>
</evidence>
<dbReference type="SMART" id="SM00554">
    <property type="entry name" value="FAS1"/>
    <property type="match status" value="2"/>
</dbReference>
<dbReference type="PANTHER" id="PTHR10900:SF77">
    <property type="entry name" value="FI19380P1"/>
    <property type="match status" value="1"/>
</dbReference>
<dbReference type="SUPFAM" id="SSF82153">
    <property type="entry name" value="FAS1 domain"/>
    <property type="match status" value="2"/>
</dbReference>
<reference evidence="3" key="1">
    <citation type="journal article" date="2020" name="mSystems">
        <title>Genome- and Community-Level Interaction Insights into Carbon Utilization and Element Cycling Functions of Hydrothermarchaeota in Hydrothermal Sediment.</title>
        <authorList>
            <person name="Zhou Z."/>
            <person name="Liu Y."/>
            <person name="Xu W."/>
            <person name="Pan J."/>
            <person name="Luo Z.H."/>
            <person name="Li M."/>
        </authorList>
    </citation>
    <scope>NUCLEOTIDE SEQUENCE [LARGE SCALE GENOMIC DNA]</scope>
    <source>
        <strain evidence="3">SpSt-1217</strain>
    </source>
</reference>
<evidence type="ECO:0000256" key="1">
    <source>
        <dbReference type="SAM" id="SignalP"/>
    </source>
</evidence>
<dbReference type="AlphaFoldDB" id="A0A831PL12"/>
<gene>
    <name evidence="3" type="ORF">ENN90_10945</name>
</gene>
<name>A0A831PL12_9BACT</name>
<dbReference type="PANTHER" id="PTHR10900">
    <property type="entry name" value="PERIOSTIN-RELATED"/>
    <property type="match status" value="1"/>
</dbReference>
<dbReference type="InterPro" id="IPR000782">
    <property type="entry name" value="FAS1_domain"/>
</dbReference>
<dbReference type="EMBL" id="DSDK01000601">
    <property type="protein sequence ID" value="HDR52115.1"/>
    <property type="molecule type" value="Genomic_DNA"/>
</dbReference>
<feature type="chain" id="PRO_5032457550" description="FAS1 domain-containing protein" evidence="1">
    <location>
        <begin position="24"/>
        <end position="766"/>
    </location>
</feature>